<reference evidence="2 3" key="1">
    <citation type="submission" date="2018-06" db="EMBL/GenBank/DDBJ databases">
        <title>Draft Whole-Genome Sequence of the purple photosynthetic bacterium Rhodospeudomonas palustris XCP.</title>
        <authorList>
            <person name="Rayyan A."/>
            <person name="Meyer T.E."/>
            <person name="Kyndt J.A."/>
        </authorList>
    </citation>
    <scope>NUCLEOTIDE SEQUENCE [LARGE SCALE GENOMIC DNA]</scope>
    <source>
        <strain evidence="2 3">XCP</strain>
    </source>
</reference>
<evidence type="ECO:0000313" key="3">
    <source>
        <dbReference type="Proteomes" id="UP000248134"/>
    </source>
</evidence>
<sequence>MTETAGNTADFEGDSNAETRLERAQRTLPRRRFFNDMPDKGLFAVVAVAGFGVILSLKMWGIATDYVAVGAVGLMFLYGFVAFQFPKVRMRPDRLGDNFYYLGFIFTLASLSAALLQLRGGTSVDDVLGAFGIALFTTIVGVAGRVLFVQMRGDIDEVEDEVRRDLLHTSADLRAQLNMMLAEFETFHVGVQQATRSAAAQSTTAVQDAISNISRVASAAAERIDVAFEQEAGSFQSFEVVARRIENGIKMHASDMNDRMDSLADSLEKMVGQLERAIDLVARVKPRRRFWPFGRK</sequence>
<dbReference type="AlphaFoldDB" id="A0A323UIX4"/>
<evidence type="ECO:0000256" key="1">
    <source>
        <dbReference type="SAM" id="Phobius"/>
    </source>
</evidence>
<proteinExistence type="predicted"/>
<feature type="transmembrane region" description="Helical" evidence="1">
    <location>
        <begin position="66"/>
        <end position="86"/>
    </location>
</feature>
<dbReference type="EMBL" id="QKQS01000013">
    <property type="protein sequence ID" value="PZA12339.1"/>
    <property type="molecule type" value="Genomic_DNA"/>
</dbReference>
<evidence type="ECO:0000313" key="2">
    <source>
        <dbReference type="EMBL" id="PZA12339.1"/>
    </source>
</evidence>
<dbReference type="OrthoDB" id="7539266at2"/>
<gene>
    <name evidence="2" type="ORF">DNX69_10135</name>
</gene>
<organism evidence="2 3">
    <name type="scientific">Rhodopseudomonas palustris</name>
    <dbReference type="NCBI Taxonomy" id="1076"/>
    <lineage>
        <taxon>Bacteria</taxon>
        <taxon>Pseudomonadati</taxon>
        <taxon>Pseudomonadota</taxon>
        <taxon>Alphaproteobacteria</taxon>
        <taxon>Hyphomicrobiales</taxon>
        <taxon>Nitrobacteraceae</taxon>
        <taxon>Rhodopseudomonas</taxon>
    </lineage>
</organism>
<feature type="transmembrane region" description="Helical" evidence="1">
    <location>
        <begin position="128"/>
        <end position="148"/>
    </location>
</feature>
<protein>
    <submittedName>
        <fullName evidence="2">Uncharacterized protein</fullName>
    </submittedName>
</protein>
<name>A0A323UIX4_RHOPL</name>
<dbReference type="Proteomes" id="UP000248134">
    <property type="component" value="Unassembled WGS sequence"/>
</dbReference>
<keyword evidence="1" id="KW-0472">Membrane</keyword>
<comment type="caution">
    <text evidence="2">The sequence shown here is derived from an EMBL/GenBank/DDBJ whole genome shotgun (WGS) entry which is preliminary data.</text>
</comment>
<keyword evidence="1" id="KW-0812">Transmembrane</keyword>
<dbReference type="RefSeq" id="WP_110785851.1">
    <property type="nucleotide sequence ID" value="NZ_QKQS01000013.1"/>
</dbReference>
<feature type="transmembrane region" description="Helical" evidence="1">
    <location>
        <begin position="41"/>
        <end position="60"/>
    </location>
</feature>
<accession>A0A323UIX4</accession>
<feature type="transmembrane region" description="Helical" evidence="1">
    <location>
        <begin position="98"/>
        <end position="116"/>
    </location>
</feature>
<keyword evidence="1" id="KW-1133">Transmembrane helix</keyword>